<sequence length="420" mass="43775">MLADALVVGAGSAGCVVAERLSRSRSVLLVEAGPVVPMGADVRRLDRMALGAVGAPSPFARWYSQSPPVVRGRAVGGSALINGGYFLRAHRADVEGWGRPFTMAAIESAYHELDGGGVGGSMSVGRLRDREISPFVLAVEAMWSRAPVGPWPGLGAQRVPVNRRAGQRWTAADAYLLPAIERSSLQLRAESRATILLVENGQVVGVRLDSGEELRAGEVIVCAGTLGTTELLLASGVVGGSLPVYEHREVLVRYAGREPAPRSAVLLPSVVHTAEGAEIRCYADDLAQFIPEVPASMPAIGVGQMRPAQSGRLGWDGSRLAIELAPIDSVGGAVDQVVEALSSTALARFVIDGSVRVDPIVGTSQHAWGSLAMGERTDWLGAVDGVPGLRVIDGSILPNVSSGPHATIMMAAVVISDALA</sequence>
<keyword evidence="4" id="KW-0274">FAD</keyword>
<name>A0ABP6KXK5_9ACTN</name>
<dbReference type="PANTHER" id="PTHR11552">
    <property type="entry name" value="GLUCOSE-METHANOL-CHOLINE GMC OXIDOREDUCTASE"/>
    <property type="match status" value="1"/>
</dbReference>
<dbReference type="InterPro" id="IPR030900">
    <property type="entry name" value="GMC_mycofac_OxRdtase"/>
</dbReference>
<dbReference type="Gene3D" id="3.50.50.60">
    <property type="entry name" value="FAD/NAD(P)-binding domain"/>
    <property type="match status" value="2"/>
</dbReference>
<evidence type="ECO:0000259" key="6">
    <source>
        <dbReference type="Pfam" id="PF05199"/>
    </source>
</evidence>
<evidence type="ECO:0000256" key="1">
    <source>
        <dbReference type="ARBA" id="ARBA00001974"/>
    </source>
</evidence>
<dbReference type="PANTHER" id="PTHR11552:SF147">
    <property type="entry name" value="CHOLINE DEHYDROGENASE, MITOCHONDRIAL"/>
    <property type="match status" value="1"/>
</dbReference>
<gene>
    <name evidence="7" type="primary">mftG</name>
    <name evidence="7" type="ORF">GCM10010528_05090</name>
</gene>
<feature type="domain" description="Glucose-methanol-choline oxidoreductase N-terminal" evidence="5">
    <location>
        <begin position="4"/>
        <end position="237"/>
    </location>
</feature>
<dbReference type="RefSeq" id="WP_344716303.1">
    <property type="nucleotide sequence ID" value="NZ_BAAAVS010000008.1"/>
</dbReference>
<evidence type="ECO:0000256" key="3">
    <source>
        <dbReference type="ARBA" id="ARBA00022630"/>
    </source>
</evidence>
<dbReference type="Pfam" id="PF05199">
    <property type="entry name" value="GMC_oxred_C"/>
    <property type="match status" value="1"/>
</dbReference>
<dbReference type="InterPro" id="IPR000172">
    <property type="entry name" value="GMC_OxRdtase_N"/>
</dbReference>
<reference evidence="8" key="1">
    <citation type="journal article" date="2019" name="Int. J. Syst. Evol. Microbiol.">
        <title>The Global Catalogue of Microorganisms (GCM) 10K type strain sequencing project: providing services to taxonomists for standard genome sequencing and annotation.</title>
        <authorList>
            <consortium name="The Broad Institute Genomics Platform"/>
            <consortium name="The Broad Institute Genome Sequencing Center for Infectious Disease"/>
            <person name="Wu L."/>
            <person name="Ma J."/>
        </authorList>
    </citation>
    <scope>NUCLEOTIDE SEQUENCE [LARGE SCALE GENOMIC DNA]</scope>
    <source>
        <strain evidence="8">JCM 14234</strain>
    </source>
</reference>
<dbReference type="InterPro" id="IPR012132">
    <property type="entry name" value="GMC_OxRdtase"/>
</dbReference>
<keyword evidence="8" id="KW-1185">Reference proteome</keyword>
<dbReference type="Proteomes" id="UP001501035">
    <property type="component" value="Unassembled WGS sequence"/>
</dbReference>
<evidence type="ECO:0000256" key="4">
    <source>
        <dbReference type="ARBA" id="ARBA00022827"/>
    </source>
</evidence>
<comment type="caution">
    <text evidence="7">The sequence shown here is derived from an EMBL/GenBank/DDBJ whole genome shotgun (WGS) entry which is preliminary data.</text>
</comment>
<dbReference type="NCBIfam" id="TIGR04542">
    <property type="entry name" value="GMC_mycofac_2"/>
    <property type="match status" value="1"/>
</dbReference>
<proteinExistence type="inferred from homology"/>
<evidence type="ECO:0000259" key="5">
    <source>
        <dbReference type="Pfam" id="PF00732"/>
    </source>
</evidence>
<dbReference type="Pfam" id="PF00732">
    <property type="entry name" value="GMC_oxred_N"/>
    <property type="match status" value="1"/>
</dbReference>
<dbReference type="InterPro" id="IPR007867">
    <property type="entry name" value="GMC_OxRtase_C"/>
</dbReference>
<evidence type="ECO:0000313" key="7">
    <source>
        <dbReference type="EMBL" id="GAA3026352.1"/>
    </source>
</evidence>
<feature type="domain" description="Glucose-methanol-choline oxidoreductase C-terminal" evidence="6">
    <location>
        <begin position="361"/>
        <end position="412"/>
    </location>
</feature>
<evidence type="ECO:0000256" key="2">
    <source>
        <dbReference type="ARBA" id="ARBA00010790"/>
    </source>
</evidence>
<dbReference type="SUPFAM" id="SSF51905">
    <property type="entry name" value="FAD/NAD(P)-binding domain"/>
    <property type="match status" value="1"/>
</dbReference>
<comment type="similarity">
    <text evidence="2">Belongs to the GMC oxidoreductase family.</text>
</comment>
<dbReference type="Gene3D" id="3.30.410.40">
    <property type="match status" value="1"/>
</dbReference>
<keyword evidence="3" id="KW-0285">Flavoprotein</keyword>
<organism evidence="7 8">
    <name type="scientific">Gordonia defluvii</name>
    <dbReference type="NCBI Taxonomy" id="283718"/>
    <lineage>
        <taxon>Bacteria</taxon>
        <taxon>Bacillati</taxon>
        <taxon>Actinomycetota</taxon>
        <taxon>Actinomycetes</taxon>
        <taxon>Mycobacteriales</taxon>
        <taxon>Gordoniaceae</taxon>
        <taxon>Gordonia</taxon>
    </lineage>
</organism>
<dbReference type="EMBL" id="BAAAVS010000008">
    <property type="protein sequence ID" value="GAA3026352.1"/>
    <property type="molecule type" value="Genomic_DNA"/>
</dbReference>
<comment type="cofactor">
    <cofactor evidence="1">
        <name>FAD</name>
        <dbReference type="ChEBI" id="CHEBI:57692"/>
    </cofactor>
</comment>
<evidence type="ECO:0000313" key="8">
    <source>
        <dbReference type="Proteomes" id="UP001501035"/>
    </source>
</evidence>
<dbReference type="InterPro" id="IPR036188">
    <property type="entry name" value="FAD/NAD-bd_sf"/>
</dbReference>
<accession>A0ABP6KXK5</accession>
<protein>
    <submittedName>
        <fullName evidence="7">Mycofactocin system GMC family oxidoreductase MftG</fullName>
    </submittedName>
</protein>
<dbReference type="PIRSF" id="PIRSF000137">
    <property type="entry name" value="Alcohol_oxidase"/>
    <property type="match status" value="1"/>
</dbReference>